<gene>
    <name evidence="4" type="primary">ybiB</name>
    <name evidence="4" type="ORF">HS961_09175</name>
</gene>
<dbReference type="RefSeq" id="WP_182327404.1">
    <property type="nucleotide sequence ID" value="NZ_CP058554.1"/>
</dbReference>
<evidence type="ECO:0000256" key="1">
    <source>
        <dbReference type="ARBA" id="ARBA00022676"/>
    </source>
</evidence>
<dbReference type="GO" id="GO:0004048">
    <property type="term" value="F:anthranilate phosphoribosyltransferase activity"/>
    <property type="evidence" value="ECO:0007669"/>
    <property type="project" value="InterPro"/>
</dbReference>
<dbReference type="KEGG" id="cpis:HS961_09175"/>
<name>A0A7G5EG73_9BURK</name>
<dbReference type="InterPro" id="IPR005940">
    <property type="entry name" value="Anthranilate_Pribosyl_Tfrase"/>
</dbReference>
<evidence type="ECO:0000259" key="3">
    <source>
        <dbReference type="Pfam" id="PF02885"/>
    </source>
</evidence>
<keyword evidence="5" id="KW-1185">Reference proteome</keyword>
<dbReference type="Proteomes" id="UP000515240">
    <property type="component" value="Chromosome"/>
</dbReference>
<dbReference type="SUPFAM" id="SSF47648">
    <property type="entry name" value="Nucleoside phosphorylase/phosphoribosyltransferase N-terminal domain"/>
    <property type="match status" value="1"/>
</dbReference>
<evidence type="ECO:0000256" key="2">
    <source>
        <dbReference type="ARBA" id="ARBA00022679"/>
    </source>
</evidence>
<keyword evidence="2" id="KW-0808">Transferase</keyword>
<evidence type="ECO:0000313" key="5">
    <source>
        <dbReference type="Proteomes" id="UP000515240"/>
    </source>
</evidence>
<dbReference type="SUPFAM" id="SSF52418">
    <property type="entry name" value="Nucleoside phosphorylase/phosphoribosyltransferase catalytic domain"/>
    <property type="match status" value="1"/>
</dbReference>
<evidence type="ECO:0000313" key="4">
    <source>
        <dbReference type="EMBL" id="QMV72998.1"/>
    </source>
</evidence>
<keyword evidence="4" id="KW-0238">DNA-binding</keyword>
<keyword evidence="1" id="KW-0328">Glycosyltransferase</keyword>
<dbReference type="EMBL" id="CP058554">
    <property type="protein sequence ID" value="QMV72998.1"/>
    <property type="molecule type" value="Genomic_DNA"/>
</dbReference>
<dbReference type="GO" id="GO:0003677">
    <property type="term" value="F:DNA binding"/>
    <property type="evidence" value="ECO:0007669"/>
    <property type="project" value="UniProtKB-KW"/>
</dbReference>
<dbReference type="AlphaFoldDB" id="A0A7G5EG73"/>
<dbReference type="Pfam" id="PF02885">
    <property type="entry name" value="Glycos_trans_3N"/>
    <property type="match status" value="1"/>
</dbReference>
<dbReference type="Gene3D" id="3.40.1030.10">
    <property type="entry name" value="Nucleoside phosphorylase/phosphoribosyltransferase catalytic domain"/>
    <property type="match status" value="1"/>
</dbReference>
<feature type="domain" description="Glycosyl transferase family 3 N-terminal" evidence="3">
    <location>
        <begin position="5"/>
        <end position="66"/>
    </location>
</feature>
<dbReference type="GO" id="GO:0005829">
    <property type="term" value="C:cytosol"/>
    <property type="evidence" value="ECO:0007669"/>
    <property type="project" value="TreeGrafter"/>
</dbReference>
<accession>A0A7G5EG73</accession>
<dbReference type="PANTHER" id="PTHR43285">
    <property type="entry name" value="ANTHRANILATE PHOSPHORIBOSYLTRANSFERASE"/>
    <property type="match status" value="1"/>
</dbReference>
<protein>
    <submittedName>
        <fullName evidence="4">DNA-binding protein YbiB</fullName>
    </submittedName>
</protein>
<reference evidence="4 5" key="1">
    <citation type="journal article" date="2020" name="G3 (Bethesda)">
        <title>CeMbio - The Caenorhabditis elegans Microbiome Resource.</title>
        <authorList>
            <person name="Dirksen P."/>
            <person name="Assie A."/>
            <person name="Zimmermann J."/>
            <person name="Zhang F."/>
            <person name="Tietje A.M."/>
            <person name="Marsh S.A."/>
            <person name="Felix M.A."/>
            <person name="Shapira M."/>
            <person name="Kaleta C."/>
            <person name="Schulenburg H."/>
            <person name="Samuel B."/>
        </authorList>
    </citation>
    <scope>NUCLEOTIDE SEQUENCE [LARGE SCALE GENOMIC DNA]</scope>
    <source>
        <strain evidence="4 5">BIGb0172</strain>
    </source>
</reference>
<sequence>MAIQHYIKEIGRGARGAKALSRLEACDVMAQILDGQVSDYEIGAFCIAMRIKGETAEEMCGLWDAVHARIARFHSNAALPTAVLPSYNGARRLPTLTPLLALLLAREGLPVLVHGMQTETSRVSAFAVFERLGISARPQAGVIAASEVALVHTATLLPALAKLLAVRQIIGLRNPGHSIAKLLQPVQGASVLLGSYTHPEYLPMLQATLAELQTNALLSRGLEGEVCADPRRTPQYDGFVAGQHQLLQARSSGTDSQVPGLPSERDADTTARYTEAVLAGALPVPSALAQQVEHVLAIAQQTQTQTAPVLCVAQSAPPLQDPHHD</sequence>
<dbReference type="InterPro" id="IPR036320">
    <property type="entry name" value="Glycosyl_Trfase_fam3_N_dom_sf"/>
</dbReference>
<organism evidence="4 5">
    <name type="scientific">Comamonas piscis</name>
    <dbReference type="NCBI Taxonomy" id="1562974"/>
    <lineage>
        <taxon>Bacteria</taxon>
        <taxon>Pseudomonadati</taxon>
        <taxon>Pseudomonadota</taxon>
        <taxon>Betaproteobacteria</taxon>
        <taxon>Burkholderiales</taxon>
        <taxon>Comamonadaceae</taxon>
        <taxon>Comamonas</taxon>
    </lineage>
</organism>
<dbReference type="InterPro" id="IPR035902">
    <property type="entry name" value="Nuc_phospho_transferase"/>
</dbReference>
<dbReference type="NCBIfam" id="NF006005">
    <property type="entry name" value="PRK08136.1"/>
    <property type="match status" value="1"/>
</dbReference>
<dbReference type="PANTHER" id="PTHR43285:SF4">
    <property type="entry name" value="TRANSFERASE"/>
    <property type="match status" value="1"/>
</dbReference>
<dbReference type="Gene3D" id="1.20.970.10">
    <property type="entry name" value="Transferase, Pyrimidine Nucleoside Phosphorylase, Chain C"/>
    <property type="match status" value="1"/>
</dbReference>
<dbReference type="InterPro" id="IPR017459">
    <property type="entry name" value="Glycosyl_Trfase_fam3_N_dom"/>
</dbReference>
<dbReference type="GO" id="GO:0000162">
    <property type="term" value="P:L-tryptophan biosynthetic process"/>
    <property type="evidence" value="ECO:0007669"/>
    <property type="project" value="InterPro"/>
</dbReference>
<proteinExistence type="predicted"/>